<dbReference type="CDD" id="cd16018">
    <property type="entry name" value="Enpp"/>
    <property type="match status" value="1"/>
</dbReference>
<dbReference type="Proteomes" id="UP000290545">
    <property type="component" value="Unassembled WGS sequence"/>
</dbReference>
<dbReference type="Gene3D" id="3.40.720.10">
    <property type="entry name" value="Alkaline Phosphatase, subunit A"/>
    <property type="match status" value="1"/>
</dbReference>
<reference evidence="1 2" key="1">
    <citation type="submission" date="2019-01" db="EMBL/GenBank/DDBJ databases">
        <title>Filimonas sp. strain TTM-71.</title>
        <authorList>
            <person name="Chen W.-M."/>
        </authorList>
    </citation>
    <scope>NUCLEOTIDE SEQUENCE [LARGE SCALE GENOMIC DNA]</scope>
    <source>
        <strain evidence="1 2">TTM-71</strain>
    </source>
</reference>
<dbReference type="InterPro" id="IPR017850">
    <property type="entry name" value="Alkaline_phosphatase_core_sf"/>
</dbReference>
<dbReference type="Pfam" id="PF01663">
    <property type="entry name" value="Phosphodiest"/>
    <property type="match status" value="1"/>
</dbReference>
<dbReference type="SUPFAM" id="SSF53649">
    <property type="entry name" value="Alkaline phosphatase-like"/>
    <property type="match status" value="1"/>
</dbReference>
<name>A0A4Q1DEW7_9BACT</name>
<dbReference type="PANTHER" id="PTHR10151">
    <property type="entry name" value="ECTONUCLEOTIDE PYROPHOSPHATASE/PHOSPHODIESTERASE"/>
    <property type="match status" value="1"/>
</dbReference>
<dbReference type="GO" id="GO:0016787">
    <property type="term" value="F:hydrolase activity"/>
    <property type="evidence" value="ECO:0007669"/>
    <property type="project" value="UniProtKB-ARBA"/>
</dbReference>
<sequence length="408" mass="46286">MAHGQRDSLQHITEGRKNSAAAQQQPYVILISADGFRYDYAEKYNAQHLIALGEKGVRASSMIPSYPSVTFSNHYTLVTGLYPSHHGLVSNYYYDRARNTSYAMHDKVKVRDGSWYGGTPLWVLAEQQQTLSASMFWVGSEAAIQDTRPTYYYDYNEGIPVNRRIGIVKEWLSLPEDRRPHFITFYVSEPDHAGHHYGPDAEETRHAVLSVDSIVYNLTQAVASTGLPVNFIFVADHGMTAVNREQPLKLPEGIDTSKFMVSSSGTTLMLYGKSKTDIRRLYKALKKADKPENHYKIYRKQDMPAHLHYGEKDDRFDRIGDILLLPEWPYVFANKKPNPGYHGFDPTVVKDMHAIFMAWGPAFKQHLKIPSFENVNVYPLVAQILDLKITSPIDGSIKTLQNVLNTAP</sequence>
<dbReference type="EMBL" id="SDHZ01000001">
    <property type="protein sequence ID" value="RXK87485.1"/>
    <property type="molecule type" value="Genomic_DNA"/>
</dbReference>
<dbReference type="InterPro" id="IPR002591">
    <property type="entry name" value="Phosphodiest/P_Trfase"/>
</dbReference>
<comment type="caution">
    <text evidence="1">The sequence shown here is derived from an EMBL/GenBank/DDBJ whole genome shotgun (WGS) entry which is preliminary data.</text>
</comment>
<accession>A0A4Q1DEW7</accession>
<gene>
    <name evidence="1" type="ORF">ESB13_09255</name>
</gene>
<protein>
    <submittedName>
        <fullName evidence="1">Alkaline phosphatase family protein</fullName>
    </submittedName>
</protein>
<evidence type="ECO:0000313" key="1">
    <source>
        <dbReference type="EMBL" id="RXK87485.1"/>
    </source>
</evidence>
<keyword evidence="2" id="KW-1185">Reference proteome</keyword>
<proteinExistence type="predicted"/>
<evidence type="ECO:0000313" key="2">
    <source>
        <dbReference type="Proteomes" id="UP000290545"/>
    </source>
</evidence>
<dbReference type="OrthoDB" id="9779418at2"/>
<dbReference type="AlphaFoldDB" id="A0A4Q1DEW7"/>
<organism evidence="1 2">
    <name type="scientific">Filimonas effusa</name>
    <dbReference type="NCBI Taxonomy" id="2508721"/>
    <lineage>
        <taxon>Bacteria</taxon>
        <taxon>Pseudomonadati</taxon>
        <taxon>Bacteroidota</taxon>
        <taxon>Chitinophagia</taxon>
        <taxon>Chitinophagales</taxon>
        <taxon>Chitinophagaceae</taxon>
        <taxon>Filimonas</taxon>
    </lineage>
</organism>
<dbReference type="Gene3D" id="3.30.1360.180">
    <property type="match status" value="1"/>
</dbReference>
<dbReference type="PANTHER" id="PTHR10151:SF120">
    <property type="entry name" value="BIS(5'-ADENOSYL)-TRIPHOSPHATASE"/>
    <property type="match status" value="1"/>
</dbReference>